<dbReference type="Proteomes" id="UP000679307">
    <property type="component" value="Chromosome"/>
</dbReference>
<evidence type="ECO:0000259" key="5">
    <source>
        <dbReference type="PROSITE" id="PS50977"/>
    </source>
</evidence>
<dbReference type="PANTHER" id="PTHR30055">
    <property type="entry name" value="HTH-TYPE TRANSCRIPTIONAL REGULATOR RUTR"/>
    <property type="match status" value="1"/>
</dbReference>
<dbReference type="InterPro" id="IPR050109">
    <property type="entry name" value="HTH-type_TetR-like_transc_reg"/>
</dbReference>
<organism evidence="6 7">
    <name type="scientific">Nocardioides aquaticus</name>
    <dbReference type="NCBI Taxonomy" id="160826"/>
    <lineage>
        <taxon>Bacteria</taxon>
        <taxon>Bacillati</taxon>
        <taxon>Actinomycetota</taxon>
        <taxon>Actinomycetes</taxon>
        <taxon>Propionibacteriales</taxon>
        <taxon>Nocardioidaceae</taxon>
        <taxon>Nocardioides</taxon>
    </lineage>
</organism>
<dbReference type="InterPro" id="IPR009057">
    <property type="entry name" value="Homeodomain-like_sf"/>
</dbReference>
<dbReference type="Gene3D" id="1.10.357.10">
    <property type="entry name" value="Tetracycline Repressor, domain 2"/>
    <property type="match status" value="1"/>
</dbReference>
<accession>A0ABX8EH12</accession>
<evidence type="ECO:0000313" key="6">
    <source>
        <dbReference type="EMBL" id="QVT77943.1"/>
    </source>
</evidence>
<keyword evidence="7" id="KW-1185">Reference proteome</keyword>
<dbReference type="RefSeq" id="WP_214057598.1">
    <property type="nucleotide sequence ID" value="NZ_BAAAHS010000017.1"/>
</dbReference>
<dbReference type="EMBL" id="CP075371">
    <property type="protein sequence ID" value="QVT77943.1"/>
    <property type="molecule type" value="Genomic_DNA"/>
</dbReference>
<keyword evidence="2 4" id="KW-0238">DNA-binding</keyword>
<dbReference type="InterPro" id="IPR001647">
    <property type="entry name" value="HTH_TetR"/>
</dbReference>
<feature type="DNA-binding region" description="H-T-H motif" evidence="4">
    <location>
        <begin position="17"/>
        <end position="36"/>
    </location>
</feature>
<reference evidence="6 7" key="1">
    <citation type="submission" date="2021-05" db="EMBL/GenBank/DDBJ databases">
        <title>Complete genome of Nocardioides aquaticus KCTC 9944T isolated from meromictic and hypersaline Ekho Lake, Antarctica.</title>
        <authorList>
            <person name="Hwang K."/>
            <person name="Kim K.M."/>
            <person name="Choe H."/>
        </authorList>
    </citation>
    <scope>NUCLEOTIDE SEQUENCE [LARGE SCALE GENOMIC DNA]</scope>
    <source>
        <strain evidence="6 7">KCTC 9944</strain>
    </source>
</reference>
<keyword evidence="3" id="KW-0804">Transcription</keyword>
<evidence type="ECO:0000256" key="3">
    <source>
        <dbReference type="ARBA" id="ARBA00023163"/>
    </source>
</evidence>
<dbReference type="SUPFAM" id="SSF46689">
    <property type="entry name" value="Homeodomain-like"/>
    <property type="match status" value="1"/>
</dbReference>
<feature type="domain" description="HTH tetR-type" evidence="5">
    <location>
        <begin position="1"/>
        <end position="54"/>
    </location>
</feature>
<sequence>MRAATGHFLETGYAGTSMSAIAGTAGVSADTVYKTFGSKIQLLKEVLDVAIGGDDAPVDLLDRSGPQALRDSTDQRVQVRMLAAGVTDQLERIRPLDDVLRGAAAVDREAAALREDIQVRQRRAAMGTVVGWIAARGPLRPGLSARRAAQVVWTLTSPEVHLLMRDTGGWSRVAYRAWLEQTIADSILGGP</sequence>
<dbReference type="Pfam" id="PF00440">
    <property type="entry name" value="TetR_N"/>
    <property type="match status" value="1"/>
</dbReference>
<evidence type="ECO:0000256" key="2">
    <source>
        <dbReference type="ARBA" id="ARBA00023125"/>
    </source>
</evidence>
<gene>
    <name evidence="6" type="ORF">ENKNEFLB_00312</name>
</gene>
<evidence type="ECO:0000256" key="4">
    <source>
        <dbReference type="PROSITE-ProRule" id="PRU00335"/>
    </source>
</evidence>
<evidence type="ECO:0000256" key="1">
    <source>
        <dbReference type="ARBA" id="ARBA00023015"/>
    </source>
</evidence>
<protein>
    <submittedName>
        <fullName evidence="6">HTH-type transcriptional repressor</fullName>
    </submittedName>
</protein>
<proteinExistence type="predicted"/>
<name>A0ABX8EH12_9ACTN</name>
<dbReference type="PANTHER" id="PTHR30055:SF238">
    <property type="entry name" value="MYCOFACTOCIN BIOSYNTHESIS TRANSCRIPTIONAL REGULATOR MFTR-RELATED"/>
    <property type="match status" value="1"/>
</dbReference>
<keyword evidence="1" id="KW-0805">Transcription regulation</keyword>
<evidence type="ECO:0000313" key="7">
    <source>
        <dbReference type="Proteomes" id="UP000679307"/>
    </source>
</evidence>
<dbReference type="PROSITE" id="PS50977">
    <property type="entry name" value="HTH_TETR_2"/>
    <property type="match status" value="1"/>
</dbReference>